<proteinExistence type="inferred from homology"/>
<protein>
    <recommendedName>
        <fullName evidence="7">FAD-binding domain-containing protein</fullName>
    </recommendedName>
</protein>
<feature type="region of interest" description="Disordered" evidence="6">
    <location>
        <begin position="399"/>
        <end position="422"/>
    </location>
</feature>
<keyword evidence="2" id="KW-0285">Flavoprotein</keyword>
<evidence type="ECO:0000256" key="4">
    <source>
        <dbReference type="ARBA" id="ARBA00023002"/>
    </source>
</evidence>
<evidence type="ECO:0000256" key="5">
    <source>
        <dbReference type="ARBA" id="ARBA00023033"/>
    </source>
</evidence>
<comment type="similarity">
    <text evidence="1">Belongs to the paxM FAD-dependent monooxygenase family.</text>
</comment>
<keyword evidence="9" id="KW-1185">Reference proteome</keyword>
<dbReference type="SUPFAM" id="SSF54373">
    <property type="entry name" value="FAD-linked reductases, C-terminal domain"/>
    <property type="match status" value="1"/>
</dbReference>
<reference evidence="9" key="1">
    <citation type="journal article" date="2020" name="Stud. Mycol.">
        <title>101 Dothideomycetes genomes: A test case for predicting lifestyles and emergence of pathogens.</title>
        <authorList>
            <person name="Haridas S."/>
            <person name="Albert R."/>
            <person name="Binder M."/>
            <person name="Bloem J."/>
            <person name="LaButti K."/>
            <person name="Salamov A."/>
            <person name="Andreopoulos B."/>
            <person name="Baker S."/>
            <person name="Barry K."/>
            <person name="Bills G."/>
            <person name="Bluhm B."/>
            <person name="Cannon C."/>
            <person name="Castanera R."/>
            <person name="Culley D."/>
            <person name="Daum C."/>
            <person name="Ezra D."/>
            <person name="Gonzalez J."/>
            <person name="Henrissat B."/>
            <person name="Kuo A."/>
            <person name="Liang C."/>
            <person name="Lipzen A."/>
            <person name="Lutzoni F."/>
            <person name="Magnuson J."/>
            <person name="Mondo S."/>
            <person name="Nolan M."/>
            <person name="Ohm R."/>
            <person name="Pangilinan J."/>
            <person name="Park H.-J."/>
            <person name="Ramirez L."/>
            <person name="Alfaro M."/>
            <person name="Sun H."/>
            <person name="Tritt A."/>
            <person name="Yoshinaga Y."/>
            <person name="Zwiers L.-H."/>
            <person name="Turgeon B."/>
            <person name="Goodwin S."/>
            <person name="Spatafora J."/>
            <person name="Crous P."/>
            <person name="Grigoriev I."/>
        </authorList>
    </citation>
    <scope>NUCLEOTIDE SEQUENCE [LARGE SCALE GENOMIC DNA]</scope>
    <source>
        <strain evidence="9">CECT 20119</strain>
    </source>
</reference>
<gene>
    <name evidence="8" type="ORF">BDZ85DRAFT_246513</name>
</gene>
<organism evidence="8 9">
    <name type="scientific">Elsinoe ampelina</name>
    <dbReference type="NCBI Taxonomy" id="302913"/>
    <lineage>
        <taxon>Eukaryota</taxon>
        <taxon>Fungi</taxon>
        <taxon>Dikarya</taxon>
        <taxon>Ascomycota</taxon>
        <taxon>Pezizomycotina</taxon>
        <taxon>Dothideomycetes</taxon>
        <taxon>Dothideomycetidae</taxon>
        <taxon>Myriangiales</taxon>
        <taxon>Elsinoaceae</taxon>
        <taxon>Elsinoe</taxon>
    </lineage>
</organism>
<feature type="domain" description="FAD-binding" evidence="7">
    <location>
        <begin position="4"/>
        <end position="339"/>
    </location>
</feature>
<feature type="compositionally biased region" description="Basic and acidic residues" evidence="6">
    <location>
        <begin position="403"/>
        <end position="422"/>
    </location>
</feature>
<keyword evidence="3" id="KW-0274">FAD</keyword>
<dbReference type="PRINTS" id="PR00420">
    <property type="entry name" value="RNGMNOXGNASE"/>
</dbReference>
<dbReference type="OrthoDB" id="16820at2759"/>
<dbReference type="EMBL" id="ML992501">
    <property type="protein sequence ID" value="KAF2228090.1"/>
    <property type="molecule type" value="Genomic_DNA"/>
</dbReference>
<dbReference type="SUPFAM" id="SSF51905">
    <property type="entry name" value="FAD/NAD(P)-binding domain"/>
    <property type="match status" value="1"/>
</dbReference>
<dbReference type="Gene3D" id="3.50.50.60">
    <property type="entry name" value="FAD/NAD(P)-binding domain"/>
    <property type="match status" value="1"/>
</dbReference>
<evidence type="ECO:0000256" key="1">
    <source>
        <dbReference type="ARBA" id="ARBA00007992"/>
    </source>
</evidence>
<evidence type="ECO:0000259" key="7">
    <source>
        <dbReference type="Pfam" id="PF01494"/>
    </source>
</evidence>
<dbReference type="Proteomes" id="UP000799538">
    <property type="component" value="Unassembled WGS sequence"/>
</dbReference>
<dbReference type="AlphaFoldDB" id="A0A6A6GRG3"/>
<evidence type="ECO:0000256" key="3">
    <source>
        <dbReference type="ARBA" id="ARBA00022827"/>
    </source>
</evidence>
<keyword evidence="4" id="KW-0560">Oxidoreductase</keyword>
<dbReference type="PROSITE" id="PS51257">
    <property type="entry name" value="PROKAR_LIPOPROTEIN"/>
    <property type="match status" value="1"/>
</dbReference>
<dbReference type="GO" id="GO:0004497">
    <property type="term" value="F:monooxygenase activity"/>
    <property type="evidence" value="ECO:0007669"/>
    <property type="project" value="UniProtKB-KW"/>
</dbReference>
<dbReference type="GO" id="GO:0071949">
    <property type="term" value="F:FAD binding"/>
    <property type="evidence" value="ECO:0007669"/>
    <property type="project" value="InterPro"/>
</dbReference>
<dbReference type="InterPro" id="IPR036188">
    <property type="entry name" value="FAD/NAD-bd_sf"/>
</dbReference>
<dbReference type="PANTHER" id="PTHR13789:SF311">
    <property type="entry name" value="HYDROXYLASE, PUTATIVE (AFU_ORTHOLOGUE AFUA_5G10180)-RELATED"/>
    <property type="match status" value="1"/>
</dbReference>
<evidence type="ECO:0000256" key="2">
    <source>
        <dbReference type="ARBA" id="ARBA00022630"/>
    </source>
</evidence>
<evidence type="ECO:0000313" key="8">
    <source>
        <dbReference type="EMBL" id="KAF2228090.1"/>
    </source>
</evidence>
<accession>A0A6A6GRG3</accession>
<keyword evidence="5" id="KW-0503">Monooxygenase</keyword>
<dbReference type="InterPro" id="IPR050493">
    <property type="entry name" value="FAD-dep_Monooxygenase_BioMet"/>
</dbReference>
<dbReference type="Pfam" id="PF01494">
    <property type="entry name" value="FAD_binding_3"/>
    <property type="match status" value="1"/>
</dbReference>
<evidence type="ECO:0000256" key="6">
    <source>
        <dbReference type="SAM" id="MobiDB-lite"/>
    </source>
</evidence>
<sequence>MAFKIIIVGAGLGGLACAIACRRAGLEVVILEKGPKLSEVGAGIQIPPNATKIMQHFGLIPALLAAGAEPLRVTRLIDFETGTTLGERPGFAWAKREFGECWYTIHRADYQRVLADEALRLGTEIRFGTGVEHVHCKGKPWVRLENGERIDGDLVVGADDHSADQSGIGSTVRNFVYDKDPPFVSRGEVAYRAVIPKEKLEGLAGSAFEKLTKDDAMMWIWAGPGTHATAYSVRNGSIFNLVVLGPDDLPEGVSRATAEREQMEMACKDWDPLLRRIVREASTSVIKWKVVHMSELDTWVKDHVLLLGDACHPTPPYQAQGSAMAIEDGVCLGTLLSLHQRSPLSRNAVSLSDLLGLYCDVRKERTALQDRGMRSNARLFQVNSEEERRERGEVLGGLNWGVKGEKEGEERDGGERRGKEMGAQEKWTWGDMRYQRELNGYDTVAATERAFRDFEHRGQSKRYPLLCQDHALSTTAYEIMSSRIIRILRQPRRSNGHHLNDPGRTSCWTGVAPAYGVHSGLLDVTVALKQSHDEVLVSVIVDVAPHPVGHAVGQRAREVVVLVVGQ</sequence>
<evidence type="ECO:0000313" key="9">
    <source>
        <dbReference type="Proteomes" id="UP000799538"/>
    </source>
</evidence>
<name>A0A6A6GRG3_9PEZI</name>
<dbReference type="InterPro" id="IPR002938">
    <property type="entry name" value="FAD-bd"/>
</dbReference>
<dbReference type="PANTHER" id="PTHR13789">
    <property type="entry name" value="MONOOXYGENASE"/>
    <property type="match status" value="1"/>
</dbReference>